<keyword evidence="8" id="KW-0012">Acyltransferase</keyword>
<keyword evidence="12" id="KW-1185">Reference proteome</keyword>
<evidence type="ECO:0000256" key="6">
    <source>
        <dbReference type="ARBA" id="ARBA00022679"/>
    </source>
</evidence>
<proteinExistence type="inferred from homology"/>
<dbReference type="AlphaFoldDB" id="A0A2S5TKV7"/>
<comment type="caution">
    <text evidence="11">The sequence shown here is derived from an EMBL/GenBank/DDBJ whole genome shotgun (WGS) entry which is preliminary data.</text>
</comment>
<dbReference type="GO" id="GO:0009001">
    <property type="term" value="F:serine O-acetyltransferase activity"/>
    <property type="evidence" value="ECO:0007669"/>
    <property type="project" value="UniProtKB-EC"/>
</dbReference>
<keyword evidence="5" id="KW-0028">Amino-acid biosynthesis</keyword>
<evidence type="ECO:0000256" key="4">
    <source>
        <dbReference type="ARBA" id="ARBA00022490"/>
    </source>
</evidence>
<dbReference type="GO" id="GO:0006535">
    <property type="term" value="P:cysteine biosynthetic process from serine"/>
    <property type="evidence" value="ECO:0007669"/>
    <property type="project" value="InterPro"/>
</dbReference>
<protein>
    <recommendedName>
        <fullName evidence="3">serine O-acetyltransferase</fullName>
        <ecNumber evidence="3">2.3.1.30</ecNumber>
    </recommendedName>
</protein>
<feature type="region of interest" description="Disordered" evidence="10">
    <location>
        <begin position="248"/>
        <end position="272"/>
    </location>
</feature>
<dbReference type="EC" id="2.3.1.30" evidence="3"/>
<dbReference type="PANTHER" id="PTHR42811">
    <property type="entry name" value="SERINE ACETYLTRANSFERASE"/>
    <property type="match status" value="1"/>
</dbReference>
<dbReference type="Gene3D" id="2.160.10.10">
    <property type="entry name" value="Hexapeptide repeat proteins"/>
    <property type="match status" value="1"/>
</dbReference>
<dbReference type="Proteomes" id="UP000238220">
    <property type="component" value="Unassembled WGS sequence"/>
</dbReference>
<evidence type="ECO:0000256" key="8">
    <source>
        <dbReference type="ARBA" id="ARBA00023315"/>
    </source>
</evidence>
<keyword evidence="4" id="KW-0963">Cytoplasm</keyword>
<dbReference type="NCBIfam" id="TIGR01172">
    <property type="entry name" value="cysE"/>
    <property type="match status" value="1"/>
</dbReference>
<comment type="similarity">
    <text evidence="2">Belongs to the transferase hexapeptide repeat family.</text>
</comment>
<dbReference type="Gene3D" id="1.10.3130.10">
    <property type="entry name" value="serine acetyltransferase, domain 1"/>
    <property type="match status" value="1"/>
</dbReference>
<dbReference type="CDD" id="cd03354">
    <property type="entry name" value="LbH_SAT"/>
    <property type="match status" value="1"/>
</dbReference>
<dbReference type="InterPro" id="IPR005881">
    <property type="entry name" value="Ser_O-AcTrfase"/>
</dbReference>
<dbReference type="EMBL" id="PSNW01000001">
    <property type="protein sequence ID" value="PPE75625.1"/>
    <property type="molecule type" value="Genomic_DNA"/>
</dbReference>
<evidence type="ECO:0000256" key="10">
    <source>
        <dbReference type="SAM" id="MobiDB-lite"/>
    </source>
</evidence>
<accession>A0A2S5TKV7</accession>
<name>A0A2S5TKV7_9GAMM</name>
<dbReference type="InterPro" id="IPR053376">
    <property type="entry name" value="Serine_acetyltransferase"/>
</dbReference>
<evidence type="ECO:0000256" key="2">
    <source>
        <dbReference type="ARBA" id="ARBA00007274"/>
    </source>
</evidence>
<evidence type="ECO:0000256" key="3">
    <source>
        <dbReference type="ARBA" id="ARBA00013266"/>
    </source>
</evidence>
<gene>
    <name evidence="11" type="primary">cysE</name>
    <name evidence="11" type="ORF">C3942_01655</name>
</gene>
<comment type="subcellular location">
    <subcellularLocation>
        <location evidence="1">Cytoplasm</location>
    </subcellularLocation>
</comment>
<evidence type="ECO:0000256" key="5">
    <source>
        <dbReference type="ARBA" id="ARBA00022605"/>
    </source>
</evidence>
<dbReference type="SUPFAM" id="SSF51161">
    <property type="entry name" value="Trimeric LpxA-like enzymes"/>
    <property type="match status" value="1"/>
</dbReference>
<organism evidence="11 12">
    <name type="scientific">Solimonas fluminis</name>
    <dbReference type="NCBI Taxonomy" id="2086571"/>
    <lineage>
        <taxon>Bacteria</taxon>
        <taxon>Pseudomonadati</taxon>
        <taxon>Pseudomonadota</taxon>
        <taxon>Gammaproteobacteria</taxon>
        <taxon>Nevskiales</taxon>
        <taxon>Nevskiaceae</taxon>
        <taxon>Solimonas</taxon>
    </lineage>
</organism>
<dbReference type="RefSeq" id="WP_104228591.1">
    <property type="nucleotide sequence ID" value="NZ_PSNW01000001.1"/>
</dbReference>
<dbReference type="InterPro" id="IPR045304">
    <property type="entry name" value="LbH_SAT"/>
</dbReference>
<dbReference type="NCBIfam" id="NF041874">
    <property type="entry name" value="EPS_EpsC"/>
    <property type="match status" value="1"/>
</dbReference>
<dbReference type="FunFam" id="1.10.3130.10:FF:000002">
    <property type="entry name" value="Serine acetyltransferase"/>
    <property type="match status" value="1"/>
</dbReference>
<dbReference type="Pfam" id="PF00132">
    <property type="entry name" value="Hexapep"/>
    <property type="match status" value="1"/>
</dbReference>
<evidence type="ECO:0000313" key="12">
    <source>
        <dbReference type="Proteomes" id="UP000238220"/>
    </source>
</evidence>
<dbReference type="InterPro" id="IPR001451">
    <property type="entry name" value="Hexapep"/>
</dbReference>
<evidence type="ECO:0000256" key="9">
    <source>
        <dbReference type="ARBA" id="ARBA00049486"/>
    </source>
</evidence>
<dbReference type="FunFam" id="2.160.10.10:FF:000007">
    <property type="entry name" value="Serine acetyltransferase"/>
    <property type="match status" value="1"/>
</dbReference>
<dbReference type="GO" id="GO:0005737">
    <property type="term" value="C:cytoplasm"/>
    <property type="evidence" value="ECO:0007669"/>
    <property type="project" value="UniProtKB-SubCell"/>
</dbReference>
<evidence type="ECO:0000256" key="1">
    <source>
        <dbReference type="ARBA" id="ARBA00004496"/>
    </source>
</evidence>
<evidence type="ECO:0000313" key="11">
    <source>
        <dbReference type="EMBL" id="PPE75625.1"/>
    </source>
</evidence>
<evidence type="ECO:0000256" key="7">
    <source>
        <dbReference type="ARBA" id="ARBA00022737"/>
    </source>
</evidence>
<sequence>MFARIREDIASVFQRDPAARTTWEVLTCYPGLHAVWMHRVAHALWIRGWRWLARWIAHWSRWMTGIEIHPGARIGRRLFIDHGMGVVIGETAEIGDDVTLYQGVTLGGTSWNQGKRHPTLGDKVVVGGGAKVLGPFTVGEGARIGSNAVVVKEVPPGATAVGIPARIVQEQAEPSDQVKAIAQTLGFDAYGLSRDMPDPVAGAISRMLGHIQELDERVVQLCKVLHQLDARMPEAELSRLDLPGFCGDGPVLKGESPLDPRDDRRPEPPPRA</sequence>
<comment type="catalytic activity">
    <reaction evidence="9">
        <text>L-serine + acetyl-CoA = O-acetyl-L-serine + CoA</text>
        <dbReference type="Rhea" id="RHEA:24560"/>
        <dbReference type="ChEBI" id="CHEBI:33384"/>
        <dbReference type="ChEBI" id="CHEBI:57287"/>
        <dbReference type="ChEBI" id="CHEBI:57288"/>
        <dbReference type="ChEBI" id="CHEBI:58340"/>
        <dbReference type="EC" id="2.3.1.30"/>
    </reaction>
</comment>
<reference evidence="11 12" key="1">
    <citation type="submission" date="2018-02" db="EMBL/GenBank/DDBJ databases">
        <title>Genome sequencing of Solimonas sp. HR-BB.</title>
        <authorList>
            <person name="Lee Y."/>
            <person name="Jeon C.O."/>
        </authorList>
    </citation>
    <scope>NUCLEOTIDE SEQUENCE [LARGE SCALE GENOMIC DNA]</scope>
    <source>
        <strain evidence="11 12">HR-BB</strain>
    </source>
</reference>
<dbReference type="OrthoDB" id="9801456at2"/>
<keyword evidence="6 11" id="KW-0808">Transferase</keyword>
<keyword evidence="7" id="KW-0677">Repeat</keyword>
<feature type="compositionally biased region" description="Basic and acidic residues" evidence="10">
    <location>
        <begin position="256"/>
        <end position="272"/>
    </location>
</feature>
<dbReference type="InterPro" id="IPR042122">
    <property type="entry name" value="Ser_AcTrfase_N_sf"/>
</dbReference>
<dbReference type="InterPro" id="IPR011004">
    <property type="entry name" value="Trimer_LpxA-like_sf"/>
</dbReference>